<dbReference type="EMBL" id="QKYT01000003">
    <property type="protein sequence ID" value="RIA99497.1"/>
    <property type="molecule type" value="Genomic_DNA"/>
</dbReference>
<dbReference type="InterPro" id="IPR033370">
    <property type="entry name" value="COG1"/>
</dbReference>
<evidence type="ECO:0000256" key="6">
    <source>
        <dbReference type="ARBA" id="ARBA00023034"/>
    </source>
</evidence>
<dbReference type="STRING" id="658196.A0A397TSS1"/>
<organism evidence="8 9">
    <name type="scientific">Glomus cerebriforme</name>
    <dbReference type="NCBI Taxonomy" id="658196"/>
    <lineage>
        <taxon>Eukaryota</taxon>
        <taxon>Fungi</taxon>
        <taxon>Fungi incertae sedis</taxon>
        <taxon>Mucoromycota</taxon>
        <taxon>Glomeromycotina</taxon>
        <taxon>Glomeromycetes</taxon>
        <taxon>Glomerales</taxon>
        <taxon>Glomeraceae</taxon>
        <taxon>Glomus</taxon>
    </lineage>
</organism>
<evidence type="ECO:0000256" key="3">
    <source>
        <dbReference type="ARBA" id="ARBA00020978"/>
    </source>
</evidence>
<evidence type="ECO:0000313" key="9">
    <source>
        <dbReference type="Proteomes" id="UP000265703"/>
    </source>
</evidence>
<gene>
    <name evidence="8" type="ORF">C1645_811287</name>
</gene>
<keyword evidence="5" id="KW-0653">Protein transport</keyword>
<keyword evidence="7" id="KW-0472">Membrane</keyword>
<name>A0A397TSS1_9GLOM</name>
<comment type="similarity">
    <text evidence="2">Belongs to the COG1 family.</text>
</comment>
<keyword evidence="6" id="KW-0333">Golgi apparatus</keyword>
<keyword evidence="4" id="KW-0813">Transport</keyword>
<dbReference type="AlphaFoldDB" id="A0A397TSS1"/>
<evidence type="ECO:0000256" key="2">
    <source>
        <dbReference type="ARBA" id="ARBA00006653"/>
    </source>
</evidence>
<proteinExistence type="inferred from homology"/>
<evidence type="ECO:0000256" key="4">
    <source>
        <dbReference type="ARBA" id="ARBA00022448"/>
    </source>
</evidence>
<dbReference type="Pfam" id="PF08700">
    <property type="entry name" value="VPS51_Exo84_N"/>
    <property type="match status" value="1"/>
</dbReference>
<dbReference type="OrthoDB" id="46189at2759"/>
<dbReference type="GO" id="GO:0000139">
    <property type="term" value="C:Golgi membrane"/>
    <property type="evidence" value="ECO:0007669"/>
    <property type="project" value="UniProtKB-SubCell"/>
</dbReference>
<accession>A0A397TSS1</accession>
<dbReference type="Proteomes" id="UP000265703">
    <property type="component" value="Unassembled WGS sequence"/>
</dbReference>
<comment type="subcellular location">
    <subcellularLocation>
        <location evidence="1">Golgi apparatus membrane</location>
        <topology evidence="1">Peripheral membrane protein</topology>
    </subcellularLocation>
</comment>
<dbReference type="GO" id="GO:0017119">
    <property type="term" value="C:Golgi transport complex"/>
    <property type="evidence" value="ECO:0007669"/>
    <property type="project" value="InterPro"/>
</dbReference>
<reference evidence="8 9" key="1">
    <citation type="submission" date="2018-06" db="EMBL/GenBank/DDBJ databases">
        <title>Comparative genomics reveals the genomic features of Rhizophagus irregularis, R. cerebriforme, R. diaphanum and Gigaspora rosea, and their symbiotic lifestyle signature.</title>
        <authorList>
            <person name="Morin E."/>
            <person name="San Clemente H."/>
            <person name="Chen E.C.H."/>
            <person name="De La Providencia I."/>
            <person name="Hainaut M."/>
            <person name="Kuo A."/>
            <person name="Kohler A."/>
            <person name="Murat C."/>
            <person name="Tang N."/>
            <person name="Roy S."/>
            <person name="Loubradou J."/>
            <person name="Henrissat B."/>
            <person name="Grigoriev I.V."/>
            <person name="Corradi N."/>
            <person name="Roux C."/>
            <person name="Martin F.M."/>
        </authorList>
    </citation>
    <scope>NUCLEOTIDE SEQUENCE [LARGE SCALE GENOMIC DNA]</scope>
    <source>
        <strain evidence="8 9">DAOM 227022</strain>
    </source>
</reference>
<evidence type="ECO:0000256" key="7">
    <source>
        <dbReference type="ARBA" id="ARBA00023136"/>
    </source>
</evidence>
<evidence type="ECO:0000313" key="8">
    <source>
        <dbReference type="EMBL" id="RIA99497.1"/>
    </source>
</evidence>
<comment type="caution">
    <text evidence="8">The sequence shown here is derived from an EMBL/GenBank/DDBJ whole genome shotgun (WGS) entry which is preliminary data.</text>
</comment>
<dbReference type="PANTHER" id="PTHR31658:SF0">
    <property type="entry name" value="CONSERVED OLIGOMERIC GOLGI COMPLEX SUBUNIT 1"/>
    <property type="match status" value="1"/>
</dbReference>
<dbReference type="GO" id="GO:0015031">
    <property type="term" value="P:protein transport"/>
    <property type="evidence" value="ECO:0007669"/>
    <property type="project" value="UniProtKB-KW"/>
</dbReference>
<dbReference type="PANTHER" id="PTHR31658">
    <property type="entry name" value="CONSERVED OLIGOMERIC GOLGI COMPLEX SUBUNIT 1"/>
    <property type="match status" value="1"/>
</dbReference>
<evidence type="ECO:0000256" key="5">
    <source>
        <dbReference type="ARBA" id="ARBA00022927"/>
    </source>
</evidence>
<protein>
    <recommendedName>
        <fullName evidence="3">Conserved oligomeric Golgi complex subunit 1</fullName>
    </recommendedName>
</protein>
<evidence type="ECO:0000256" key="1">
    <source>
        <dbReference type="ARBA" id="ARBA00004395"/>
    </source>
</evidence>
<sequence>MSIKTPTKYGFSIDFSSTTDSDELFIKHSIPELRSLERRTRSDIEKKKQELRLMVGLVERYRDLIDAADSIVNMRKCALSIQEELHHMQDSCDVHALKRSVRTQVNEDIKGTKDEKKHHLYSSAAQIKLLVDVPEQIWRSLENHKYLNASRLYLIAKLVYKNLQAHDDAPFNVSVTFPVVQRQWDAVSHFKSQILQKARHYLKITEQTEQSLAETCCAMMLLDDVTKKDVFQLCLDRRTSALLQLLEKSTTKDVKSLTEQFKEMIHIIRSTVFHVGLVFIRNGDDLSLFESYLHQLQQGFSVHEDNLQTPSSVMSPCDSKVSLTRLYSPSANIHLLMRYLPESIQTFTPFLHMSGPRGNFTQEDIRERMNGWLDYIIQLFQENLGVLLSKITYARDLNELRKNIWNILKEDESSGEEEKSAAMKHPSKVHRTSLGFILNIQKTAWSWTFACNLVFNKSFSIWNDSLRQGFNKRFQDIIQSSFAALSKQPEKLLKNRLHKLDNPNNEERHLGKFIWAHDSTSSTKFQENTVSGFKQKIEFLVSAQTSFVNDAKVIFDKSLRDIRDDMESVFMLINNRTDELFYDKKFNGKLFNAHGDTEDLSCFFQETLMNSVISYRNQLNSLIEEIGPFEKTQGNKTIVENNAKRLLIARISQTIAYESLELPTLLQTTTGRDKPNYFSSRLSSAPDPRLVNLRHSLMEVYFLAHKPWMQWITNNAQKVIFEMLYNSPWNESNIQTLVWEEISMQDKANPSNGEGAKINLPSQSSNKLIRCLFDICQELNRVGSPTLHETIIKDLFTELSLKIFEKYKAFTLDAEIFTKVSEKGAIQLLFDVKFLRKVFEGCWSLDQDDPNEDDNKAQEKEEMFNQLLRAIKKKIDPIDLAVFESYLNKNVERHYTRSSIMLGLLFQLNPKITDMRRKSITLQDYHNIIMPVVPQAARFTLLPISHKSNFIK</sequence>
<dbReference type="GO" id="GO:0006891">
    <property type="term" value="P:intra-Golgi vesicle-mediated transport"/>
    <property type="evidence" value="ECO:0007669"/>
    <property type="project" value="InterPro"/>
</dbReference>
<keyword evidence="9" id="KW-1185">Reference proteome</keyword>